<dbReference type="PROSITE" id="PS00624">
    <property type="entry name" value="GMC_OXRED_2"/>
    <property type="match status" value="1"/>
</dbReference>
<evidence type="ECO:0000313" key="5">
    <source>
        <dbReference type="Proteomes" id="UP000829685"/>
    </source>
</evidence>
<keyword evidence="2" id="KW-0274">FAD</keyword>
<gene>
    <name evidence="4" type="ORF">JX265_011523</name>
</gene>
<sequence>MTNSHLATSFDYIVIGGGTAGLTVASRLTEDALIRVLVVEAGSDNTQDPLVLTPGLVGGQFGHEKYDWNFSSVPQPALHNRRIIQPRGRQLGGSSALNYQVIMYPSRANLDIWGKMGNAGWSFNELSPYYEKFSTVHTPGPRARAVTGLDGYHDDTLSFNGPVQVSFSEEYTSAVQGAWIETFNALGWNTTADPRTGKAIGAFQHPASIDPNTKTRSSSATAYYGDDVRTRKNLVVLTEAVVKKFTTKKHGDDVIATGVVVRTAETDKIIIATKEVILAAGALQSPQILELSGIGGRELLESQGLPVIIDNPGVGEHLQDHAIVCQSFQVADGIPSADAFRDQSLVKAAAELYLKDNGAGPLGMSPLVSAQLSLVDKSGPVSKDEKKALLDSHLERNVESDCLRTVILEPDEPTAQYLFVPFQSNITADPKHLREFLTPVHPENYITVITVLNHPLSRGSVHITCPDIDVKPAWDPKYMSHPLDIEIMARHVQYVEKIISTAPFSAALKPGGKRLPILVGNRLDDAKEIVRQRQISIFHPSGSLPMLPRAQGGVVNERLLVHGCKNLRIVDASIFPLQTVGTIQATVYAVAERAADFIKEDRKA</sequence>
<dbReference type="PIRSF" id="PIRSF000137">
    <property type="entry name" value="Alcohol_oxidase"/>
    <property type="match status" value="1"/>
</dbReference>
<dbReference type="Pfam" id="PF00732">
    <property type="entry name" value="GMC_oxred_N"/>
    <property type="match status" value="1"/>
</dbReference>
<evidence type="ECO:0000313" key="4">
    <source>
        <dbReference type="EMBL" id="KAI1856564.1"/>
    </source>
</evidence>
<evidence type="ECO:0000256" key="1">
    <source>
        <dbReference type="ARBA" id="ARBA00010790"/>
    </source>
</evidence>
<dbReference type="SUPFAM" id="SSF54373">
    <property type="entry name" value="FAD-linked reductases, C-terminal domain"/>
    <property type="match status" value="1"/>
</dbReference>
<dbReference type="GO" id="GO:0016614">
    <property type="term" value="F:oxidoreductase activity, acting on CH-OH group of donors"/>
    <property type="evidence" value="ECO:0007669"/>
    <property type="project" value="InterPro"/>
</dbReference>
<feature type="domain" description="Glucose-methanol-choline oxidoreductase N-terminal" evidence="3">
    <location>
        <begin position="281"/>
        <end position="295"/>
    </location>
</feature>
<dbReference type="InterPro" id="IPR007867">
    <property type="entry name" value="GMC_OxRtase_C"/>
</dbReference>
<comment type="cofactor">
    <cofactor evidence="2">
        <name>FAD</name>
        <dbReference type="ChEBI" id="CHEBI:57692"/>
    </cofactor>
</comment>
<protein>
    <recommendedName>
        <fullName evidence="3">Glucose-methanol-choline oxidoreductase N-terminal domain-containing protein</fullName>
    </recommendedName>
</protein>
<dbReference type="InterPro" id="IPR000172">
    <property type="entry name" value="GMC_OxRdtase_N"/>
</dbReference>
<keyword evidence="5" id="KW-1185">Reference proteome</keyword>
<comment type="similarity">
    <text evidence="1">Belongs to the GMC oxidoreductase family.</text>
</comment>
<reference evidence="4" key="1">
    <citation type="submission" date="2021-03" db="EMBL/GenBank/DDBJ databases">
        <title>Revisited historic fungal species revealed as producer of novel bioactive compounds through whole genome sequencing and comparative genomics.</title>
        <authorList>
            <person name="Vignolle G.A."/>
            <person name="Hochenegger N."/>
            <person name="Mach R.L."/>
            <person name="Mach-Aigner A.R."/>
            <person name="Javad Rahimi M."/>
            <person name="Salim K.A."/>
            <person name="Chan C.M."/>
            <person name="Lim L.B.L."/>
            <person name="Cai F."/>
            <person name="Druzhinina I.S."/>
            <person name="U'Ren J.M."/>
            <person name="Derntl C."/>
        </authorList>
    </citation>
    <scope>NUCLEOTIDE SEQUENCE</scope>
    <source>
        <strain evidence="4">TUCIM 5799</strain>
    </source>
</reference>
<evidence type="ECO:0000256" key="2">
    <source>
        <dbReference type="PIRSR" id="PIRSR000137-2"/>
    </source>
</evidence>
<dbReference type="SUPFAM" id="SSF51905">
    <property type="entry name" value="FAD/NAD(P)-binding domain"/>
    <property type="match status" value="1"/>
</dbReference>
<dbReference type="PANTHER" id="PTHR11552:SF210">
    <property type="entry name" value="GLUCOSE-METHANOL-CHOLINE OXIDOREDUCTASE N-TERMINAL DOMAIN-CONTAINING PROTEIN-RELATED"/>
    <property type="match status" value="1"/>
</dbReference>
<accession>A0A9P9WCC0</accession>
<dbReference type="AlphaFoldDB" id="A0A9P9WCC0"/>
<feature type="binding site" evidence="2">
    <location>
        <begin position="98"/>
        <end position="101"/>
    </location>
    <ligand>
        <name>FAD</name>
        <dbReference type="ChEBI" id="CHEBI:57692"/>
    </ligand>
</feature>
<dbReference type="Gene3D" id="3.30.560.10">
    <property type="entry name" value="Glucose Oxidase, domain 3"/>
    <property type="match status" value="1"/>
</dbReference>
<dbReference type="Gene3D" id="3.50.50.60">
    <property type="entry name" value="FAD/NAD(P)-binding domain"/>
    <property type="match status" value="1"/>
</dbReference>
<dbReference type="Pfam" id="PF05199">
    <property type="entry name" value="GMC_oxred_C"/>
    <property type="match status" value="1"/>
</dbReference>
<dbReference type="Proteomes" id="UP000829685">
    <property type="component" value="Unassembled WGS sequence"/>
</dbReference>
<dbReference type="InterPro" id="IPR036188">
    <property type="entry name" value="FAD/NAD-bd_sf"/>
</dbReference>
<organism evidence="4 5">
    <name type="scientific">Neoarthrinium moseri</name>
    <dbReference type="NCBI Taxonomy" id="1658444"/>
    <lineage>
        <taxon>Eukaryota</taxon>
        <taxon>Fungi</taxon>
        <taxon>Dikarya</taxon>
        <taxon>Ascomycota</taxon>
        <taxon>Pezizomycotina</taxon>
        <taxon>Sordariomycetes</taxon>
        <taxon>Xylariomycetidae</taxon>
        <taxon>Amphisphaeriales</taxon>
        <taxon>Apiosporaceae</taxon>
        <taxon>Neoarthrinium</taxon>
    </lineage>
</organism>
<proteinExistence type="inferred from homology"/>
<dbReference type="EMBL" id="JAFIMR010000043">
    <property type="protein sequence ID" value="KAI1856564.1"/>
    <property type="molecule type" value="Genomic_DNA"/>
</dbReference>
<dbReference type="PANTHER" id="PTHR11552">
    <property type="entry name" value="GLUCOSE-METHANOL-CHOLINE GMC OXIDOREDUCTASE"/>
    <property type="match status" value="1"/>
</dbReference>
<comment type="caution">
    <text evidence="4">The sequence shown here is derived from an EMBL/GenBank/DDBJ whole genome shotgun (WGS) entry which is preliminary data.</text>
</comment>
<keyword evidence="2" id="KW-0285">Flavoprotein</keyword>
<name>A0A9P9WCC0_9PEZI</name>
<dbReference type="GO" id="GO:0050660">
    <property type="term" value="F:flavin adenine dinucleotide binding"/>
    <property type="evidence" value="ECO:0007669"/>
    <property type="project" value="InterPro"/>
</dbReference>
<evidence type="ECO:0000259" key="3">
    <source>
        <dbReference type="PROSITE" id="PS00624"/>
    </source>
</evidence>
<dbReference type="InterPro" id="IPR012132">
    <property type="entry name" value="GMC_OxRdtase"/>
</dbReference>
<feature type="binding site" evidence="2">
    <location>
        <position position="242"/>
    </location>
    <ligand>
        <name>FAD</name>
        <dbReference type="ChEBI" id="CHEBI:57692"/>
    </ligand>
</feature>